<feature type="chain" id="PRO_5045840417" evidence="1">
    <location>
        <begin position="33"/>
        <end position="723"/>
    </location>
</feature>
<feature type="signal peptide" evidence="1">
    <location>
        <begin position="1"/>
        <end position="32"/>
    </location>
</feature>
<dbReference type="Gene3D" id="1.10.260.130">
    <property type="match status" value="1"/>
</dbReference>
<protein>
    <submittedName>
        <fullName evidence="3">NPCBM/NEW2 domain-containing protein</fullName>
    </submittedName>
</protein>
<feature type="domain" description="Glycosyl hydrolase family 98 putative carbohydrate-binding module" evidence="2">
    <location>
        <begin position="38"/>
        <end position="183"/>
    </location>
</feature>
<dbReference type="SUPFAM" id="SSF53474">
    <property type="entry name" value="alpha/beta-Hydrolases"/>
    <property type="match status" value="1"/>
</dbReference>
<name>A0ABT5GFU1_9MICO</name>
<keyword evidence="4" id="KW-1185">Reference proteome</keyword>
<dbReference type="PANTHER" id="PTHR34853">
    <property type="match status" value="1"/>
</dbReference>
<dbReference type="RefSeq" id="WP_272461130.1">
    <property type="nucleotide sequence ID" value="NZ_JAPFQL010000012.1"/>
</dbReference>
<evidence type="ECO:0000313" key="4">
    <source>
        <dbReference type="Proteomes" id="UP001150259"/>
    </source>
</evidence>
<dbReference type="Pfam" id="PF08305">
    <property type="entry name" value="NPCBM"/>
    <property type="match status" value="2"/>
</dbReference>
<dbReference type="InterPro" id="IPR008979">
    <property type="entry name" value="Galactose-bd-like_sf"/>
</dbReference>
<evidence type="ECO:0000256" key="1">
    <source>
        <dbReference type="SAM" id="SignalP"/>
    </source>
</evidence>
<organism evidence="3 4">
    <name type="scientific">Intrasporangium calvum</name>
    <dbReference type="NCBI Taxonomy" id="53358"/>
    <lineage>
        <taxon>Bacteria</taxon>
        <taxon>Bacillati</taxon>
        <taxon>Actinomycetota</taxon>
        <taxon>Actinomycetes</taxon>
        <taxon>Micrococcales</taxon>
        <taxon>Intrasporangiaceae</taxon>
        <taxon>Intrasporangium</taxon>
    </lineage>
</organism>
<dbReference type="PANTHER" id="PTHR34853:SF1">
    <property type="entry name" value="LIPASE 5"/>
    <property type="match status" value="1"/>
</dbReference>
<feature type="domain" description="Glycosyl hydrolase family 98 putative carbohydrate-binding module" evidence="2">
    <location>
        <begin position="198"/>
        <end position="343"/>
    </location>
</feature>
<dbReference type="InterPro" id="IPR029058">
    <property type="entry name" value="AB_hydrolase_fold"/>
</dbReference>
<gene>
    <name evidence="3" type="ORF">OO014_04740</name>
</gene>
<dbReference type="InterPro" id="IPR038637">
    <property type="entry name" value="NPCBM_sf"/>
</dbReference>
<evidence type="ECO:0000259" key="2">
    <source>
        <dbReference type="SMART" id="SM00776"/>
    </source>
</evidence>
<dbReference type="SMART" id="SM00776">
    <property type="entry name" value="NPCBM"/>
    <property type="match status" value="2"/>
</dbReference>
<dbReference type="InterPro" id="IPR005152">
    <property type="entry name" value="Lipase_secreted"/>
</dbReference>
<comment type="caution">
    <text evidence="3">The sequence shown here is derived from an EMBL/GenBank/DDBJ whole genome shotgun (WGS) entry which is preliminary data.</text>
</comment>
<accession>A0ABT5GFU1</accession>
<proteinExistence type="predicted"/>
<dbReference type="EMBL" id="JAPFQL010000012">
    <property type="protein sequence ID" value="MDC5696556.1"/>
    <property type="molecule type" value="Genomic_DNA"/>
</dbReference>
<dbReference type="Pfam" id="PF03583">
    <property type="entry name" value="LIP"/>
    <property type="match status" value="1"/>
</dbReference>
<evidence type="ECO:0000313" key="3">
    <source>
        <dbReference type="EMBL" id="MDC5696556.1"/>
    </source>
</evidence>
<reference evidence="3 4" key="1">
    <citation type="submission" date="2022-11" db="EMBL/GenBank/DDBJ databases">
        <title>Anaerobic phenanthrene biodegradation by a DNRA strain PheN6.</title>
        <authorList>
            <person name="Zhang Z."/>
        </authorList>
    </citation>
    <scope>NUCLEOTIDE SEQUENCE [LARGE SCALE GENOMIC DNA]</scope>
    <source>
        <strain evidence="3 4">PheN6</strain>
    </source>
</reference>
<dbReference type="Gene3D" id="3.40.50.1820">
    <property type="entry name" value="alpha/beta hydrolase"/>
    <property type="match status" value="1"/>
</dbReference>
<dbReference type="Gene3D" id="2.60.120.1060">
    <property type="entry name" value="NPCBM/NEW2 domain"/>
    <property type="match status" value="2"/>
</dbReference>
<sequence length="723" mass="74930">MTWSTWRARCALVLATALTVAPITALAGPAQAADPAAPTSDTYASDLDWVSATNGWGPVERDRSNGEDRAGDGTAIRIDGTTYAKGLGVHASSAIRYDVGKNCETFVSDVGVDDEVWLGGSVIFTVVADGVVAAQTPVLKGSSKGARIEANIDGARYVDLIVSDGGDGIGQDHASWGGAKFECSGDRHAEPLGDLVAPTASAYASDLPWVSASNGWGPVEKDRSNGEDAAGDGGPLRVNVYTFAKGLGTHASSRIRYYTGGNCTTLTAKVGIDEEVGGGGSVNFRVIADGYQVYETGRLTGFSLTHSLKADIAGADFVELVVDDSGDGIGQDHADWGDAKLTCSPGPGLSFYSTPSSLPSGNGAIIRSEPSEFWISPLKLVKVDATVTRMMYRTTDRSGTPIAVTGQLLVPNTSWTGSGPRPVVAFAVGTQGVGDQCAPSVQTTVGTEYEAPFITGLVDRGYAVVITDYEGLGTQGMHTYMIRESQGHAVLDGVRAAFRLANTGLSASAPVAITGYSQGGGAAASALELEATYAPELNVVAGAAGGIPGDLTLVADQIDGNFAVGFLGYALHGITATYETNVATLLNDQGRAWLDRISTQCTVETLLTTAFTQTNTLTTTGQYVKEVIREPEWAGIIGEQLLGDARRPAVPTLVSHSQLDDIVAYQAGLGTAQRWCAQGAPVQFKPNLAPGHVGGALASYVDAQAFLADRFAGKAATSNCGTF</sequence>
<dbReference type="Proteomes" id="UP001150259">
    <property type="component" value="Unassembled WGS sequence"/>
</dbReference>
<dbReference type="SUPFAM" id="SSF49785">
    <property type="entry name" value="Galactose-binding domain-like"/>
    <property type="match status" value="2"/>
</dbReference>
<dbReference type="InterPro" id="IPR013222">
    <property type="entry name" value="Glyco_hyd_98_carb-bd"/>
</dbReference>
<keyword evidence="1" id="KW-0732">Signal</keyword>